<feature type="domain" description="Alpha-2-macroglobulin bait region" evidence="6">
    <location>
        <begin position="628"/>
        <end position="753"/>
    </location>
</feature>
<dbReference type="Pfam" id="PF00207">
    <property type="entry name" value="A2M"/>
    <property type="match status" value="1"/>
</dbReference>
<keyword evidence="1 2" id="KW-1015">Disulfide bond</keyword>
<dbReference type="InterPro" id="IPR013783">
    <property type="entry name" value="Ig-like_fold"/>
</dbReference>
<dbReference type="PANTHER" id="PTHR11412">
    <property type="entry name" value="MACROGLOBULIN / COMPLEMENT"/>
    <property type="match status" value="1"/>
</dbReference>
<comment type="caution">
    <text evidence="2">Lacks conserved residue(s) required for the propagation of feature annotation.</text>
</comment>
<keyword evidence="4" id="KW-0472">Membrane</keyword>
<gene>
    <name evidence="8" type="ORF">Pmani_001662</name>
</gene>
<dbReference type="InterPro" id="IPR001599">
    <property type="entry name" value="Macroglobln_a2"/>
</dbReference>
<name>A0AAE1UL62_9EUCA</name>
<evidence type="ECO:0000259" key="6">
    <source>
        <dbReference type="SMART" id="SM01359"/>
    </source>
</evidence>
<dbReference type="Gene3D" id="2.60.40.2950">
    <property type="match status" value="1"/>
</dbReference>
<feature type="domain" description="Alpha-2-macroglobulin" evidence="7">
    <location>
        <begin position="922"/>
        <end position="1013"/>
    </location>
</feature>
<dbReference type="InterPro" id="IPR050473">
    <property type="entry name" value="A2M/Complement_sys"/>
</dbReference>
<evidence type="ECO:0000313" key="8">
    <source>
        <dbReference type="EMBL" id="KAK4327887.1"/>
    </source>
</evidence>
<dbReference type="SMART" id="SM00192">
    <property type="entry name" value="LDLa"/>
    <property type="match status" value="1"/>
</dbReference>
<dbReference type="Pfam" id="PF07677">
    <property type="entry name" value="A2M_recep"/>
    <property type="match status" value="1"/>
</dbReference>
<dbReference type="InterPro" id="IPR008930">
    <property type="entry name" value="Terpenoid_cyclase/PrenylTrfase"/>
</dbReference>
<evidence type="ECO:0000256" key="3">
    <source>
        <dbReference type="SAM" id="MobiDB-lite"/>
    </source>
</evidence>
<dbReference type="InterPro" id="IPR011625">
    <property type="entry name" value="A2M_N_BRD"/>
</dbReference>
<feature type="disulfide bond" evidence="2">
    <location>
        <begin position="852"/>
        <end position="870"/>
    </location>
</feature>
<dbReference type="GO" id="GO:0004866">
    <property type="term" value="F:endopeptidase inhibitor activity"/>
    <property type="evidence" value="ECO:0007669"/>
    <property type="project" value="InterPro"/>
</dbReference>
<feature type="disulfide bond" evidence="2">
    <location>
        <begin position="864"/>
        <end position="879"/>
    </location>
</feature>
<dbReference type="InterPro" id="IPR036595">
    <property type="entry name" value="A-macroglobulin_rcpt-bd_sf"/>
</dbReference>
<dbReference type="Gene3D" id="2.60.40.690">
    <property type="entry name" value="Alpha-macroglobulin, receptor-binding domain"/>
    <property type="match status" value="1"/>
</dbReference>
<feature type="chain" id="PRO_5041966936" description="CD109 antigen" evidence="5">
    <location>
        <begin position="34"/>
        <end position="1745"/>
    </location>
</feature>
<keyword evidence="9" id="KW-1185">Reference proteome</keyword>
<dbReference type="EMBL" id="JAWZYT010000115">
    <property type="protein sequence ID" value="KAK4327887.1"/>
    <property type="molecule type" value="Genomic_DNA"/>
</dbReference>
<feature type="region of interest" description="Disordered" evidence="3">
    <location>
        <begin position="36"/>
        <end position="58"/>
    </location>
</feature>
<feature type="compositionally biased region" description="Polar residues" evidence="3">
    <location>
        <begin position="47"/>
        <end position="56"/>
    </location>
</feature>
<keyword evidence="4" id="KW-0812">Transmembrane</keyword>
<dbReference type="Gene3D" id="2.60.40.10">
    <property type="entry name" value="Immunoglobulins"/>
    <property type="match status" value="1"/>
</dbReference>
<dbReference type="InterPro" id="IPR036055">
    <property type="entry name" value="LDL_receptor-like_sf"/>
</dbReference>
<feature type="signal peptide" evidence="5">
    <location>
        <begin position="1"/>
        <end position="33"/>
    </location>
</feature>
<dbReference type="GO" id="GO:0005615">
    <property type="term" value="C:extracellular space"/>
    <property type="evidence" value="ECO:0007669"/>
    <property type="project" value="InterPro"/>
</dbReference>
<evidence type="ECO:0008006" key="10">
    <source>
        <dbReference type="Google" id="ProtNLM"/>
    </source>
</evidence>
<accession>A0AAE1UL62</accession>
<organism evidence="8 9">
    <name type="scientific">Petrolisthes manimaculis</name>
    <dbReference type="NCBI Taxonomy" id="1843537"/>
    <lineage>
        <taxon>Eukaryota</taxon>
        <taxon>Metazoa</taxon>
        <taxon>Ecdysozoa</taxon>
        <taxon>Arthropoda</taxon>
        <taxon>Crustacea</taxon>
        <taxon>Multicrustacea</taxon>
        <taxon>Malacostraca</taxon>
        <taxon>Eumalacostraca</taxon>
        <taxon>Eucarida</taxon>
        <taxon>Decapoda</taxon>
        <taxon>Pleocyemata</taxon>
        <taxon>Anomura</taxon>
        <taxon>Galatheoidea</taxon>
        <taxon>Porcellanidae</taxon>
        <taxon>Petrolisthes</taxon>
    </lineage>
</organism>
<proteinExistence type="predicted"/>
<keyword evidence="5" id="KW-0732">Signal</keyword>
<evidence type="ECO:0000256" key="1">
    <source>
        <dbReference type="ARBA" id="ARBA00023157"/>
    </source>
</evidence>
<dbReference type="SUPFAM" id="SSF49410">
    <property type="entry name" value="Alpha-macroglobulin receptor domain"/>
    <property type="match status" value="1"/>
</dbReference>
<dbReference type="Pfam" id="PF07678">
    <property type="entry name" value="TED_complement"/>
    <property type="match status" value="1"/>
</dbReference>
<dbReference type="SMART" id="SM01360">
    <property type="entry name" value="A2M"/>
    <property type="match status" value="1"/>
</dbReference>
<dbReference type="Pfam" id="PF17791">
    <property type="entry name" value="MG3"/>
    <property type="match status" value="1"/>
</dbReference>
<keyword evidence="4" id="KW-1133">Transmembrane helix</keyword>
<dbReference type="SUPFAM" id="SSF57424">
    <property type="entry name" value="LDL receptor-like module"/>
    <property type="match status" value="1"/>
</dbReference>
<dbReference type="InterPro" id="IPR009048">
    <property type="entry name" value="A-macroglobulin_rcpt-bd"/>
</dbReference>
<evidence type="ECO:0000256" key="4">
    <source>
        <dbReference type="SAM" id="Phobius"/>
    </source>
</evidence>
<dbReference type="InterPro" id="IPR041555">
    <property type="entry name" value="MG3"/>
</dbReference>
<dbReference type="InterPro" id="IPR002172">
    <property type="entry name" value="LDrepeatLR_classA_rpt"/>
</dbReference>
<feature type="compositionally biased region" description="Basic and acidic residues" evidence="3">
    <location>
        <begin position="75"/>
        <end position="86"/>
    </location>
</feature>
<dbReference type="SMART" id="SM01359">
    <property type="entry name" value="A2M_N_2"/>
    <property type="match status" value="1"/>
</dbReference>
<evidence type="ECO:0000259" key="7">
    <source>
        <dbReference type="SMART" id="SM01360"/>
    </source>
</evidence>
<evidence type="ECO:0000256" key="5">
    <source>
        <dbReference type="SAM" id="SignalP"/>
    </source>
</evidence>
<evidence type="ECO:0000313" key="9">
    <source>
        <dbReference type="Proteomes" id="UP001292094"/>
    </source>
</evidence>
<dbReference type="Pfam" id="PF01835">
    <property type="entry name" value="MG2"/>
    <property type="match status" value="1"/>
</dbReference>
<dbReference type="InterPro" id="IPR011626">
    <property type="entry name" value="Alpha-macroglobulin_TED"/>
</dbReference>
<reference evidence="8" key="1">
    <citation type="submission" date="2023-11" db="EMBL/GenBank/DDBJ databases">
        <title>Genome assemblies of two species of porcelain crab, Petrolisthes cinctipes and Petrolisthes manimaculis (Anomura: Porcellanidae).</title>
        <authorList>
            <person name="Angst P."/>
        </authorList>
    </citation>
    <scope>NUCLEOTIDE SEQUENCE</scope>
    <source>
        <strain evidence="8">PB745_02</strain>
        <tissue evidence="8">Gill</tissue>
    </source>
</reference>
<dbReference type="Gene3D" id="1.50.10.20">
    <property type="match status" value="1"/>
</dbReference>
<dbReference type="Gene3D" id="4.10.400.10">
    <property type="entry name" value="Low-density Lipoprotein Receptor"/>
    <property type="match status" value="1"/>
</dbReference>
<dbReference type="PROSITE" id="PS50068">
    <property type="entry name" value="LDLRA_2"/>
    <property type="match status" value="1"/>
</dbReference>
<dbReference type="Proteomes" id="UP001292094">
    <property type="component" value="Unassembled WGS sequence"/>
</dbReference>
<feature type="transmembrane region" description="Helical" evidence="4">
    <location>
        <begin position="1723"/>
        <end position="1741"/>
    </location>
</feature>
<comment type="caution">
    <text evidence="8">The sequence shown here is derived from an EMBL/GenBank/DDBJ whole genome shotgun (WGS) entry which is preliminary data.</text>
</comment>
<dbReference type="SUPFAM" id="SSF48239">
    <property type="entry name" value="Terpenoid cyclases/Protein prenyltransferases"/>
    <property type="match status" value="1"/>
</dbReference>
<evidence type="ECO:0000256" key="2">
    <source>
        <dbReference type="PROSITE-ProRule" id="PRU00124"/>
    </source>
</evidence>
<dbReference type="InterPro" id="IPR002890">
    <property type="entry name" value="MG2"/>
</dbReference>
<dbReference type="Gene3D" id="2.60.40.1930">
    <property type="match status" value="2"/>
</dbReference>
<dbReference type="CDD" id="cd00112">
    <property type="entry name" value="LDLa"/>
    <property type="match status" value="1"/>
</dbReference>
<sequence length="1745" mass="196713">MMTWRTRKQVLLRYCCCCCVVVLLLLLVTTAGAQDTAKQQQTREDAGSTTTDTYRPQTPVVAPVTLTSGRARSIDARTQFGRDRNSDQWPWRSDPRGKGDQFLSKAQKEALKFLGRENPFYLETKSTYIVVAPRLARPSTVYKIVVGILSGSSPVDVVAQMSSSATSLSSTRASIGPGQVQELLIQIPHTSSNDHYTLQVEGKRGNSLVFRNSTLVQATPTFLTILIHLARPAFTGNQEVEARIVLLTTDLKPYEEPIDVFILDPKGNIIKRWVSRTPQIGVVSVAFTMPDLPSHGWWKIRVWARGQEEEKKFYVHKIYEPLFEVFIDMPFYGLPDDEAIEGTITGSFMNDKPVYGNATITLYVKQPWTLPDSEFKRVDSQYFPYVDMEEDFSFPMESLAPFVNRVEKAEVKVDLVFYDFYTWIKGEGHSRMRILPNQVEVEVVGTGPFVFRPGMPFSGTVAVKHNDGEPLDKDLLASSTLIITPSVTGSTSSAPIPRIIVPSLTDKTSTKEEALYTLREAQTSGFYIPRTTGKPEGEREDEKYEGHEAFEWFNEIIVAERELKDLMEDYAQNQYFAEYRETGIFRFKFDIPDGATSLRLDVSYSDEDSVASASAIAHTHYHPEKRFIQVTSSTDEANVGEFVILHVRTNFRLSEFVYMVLSKGMILHSSTEVTEGDNVVTMSLAVSSSMAPRFTILVYATTADGEVLADALTVPVQVFGKMDIKLEANQHKDHIKKTVEIVTGAPAGSFYALICQRGLNYVRQHPNALTHTRIIDQLSHMEPTQRTVHGVLHHTRDGEAGDRLVSLPASSYARDSLAVFQEAALVLLTDAHIPITPGRDTTCDTSRGFLECGDGSCFRHDELCDGITHCRDGFDEAGCSYFYQDFPPNHEKEDPLALSSDALFRLFRTQFILDVFDDDDVAWCNTELWIGHRGQEEVQRTLVKTVEDWYLEAYALHPEFGLAFTKQPLFFQTDPPFYILAEGPSVCRRGEQVSIRVMMYNMLPTTQQALLLLHESEDYQFVNVEFAGEVQHFHPRLTSGEHQHLVFVPPEGLKEVSFPLAITKQSGTVEVTIEAITQIRRDTETWEIEVMPEGVPVRKHTSLVLDLRNRALVYEFLDVPIDESPIIPFSILRRFVSGSPAARVSVAGDVFGPTPDGIAVDHTEVFEGRHFRSTDGVVYNFGATLWTLHYLRLTNQLDLSESRDAFDYLTVQLAGLLWRYEKGAFSMWAFSPPSVWLTAKVVNILVAAQHEDWENFLYIDPQIIQQSVAFLMEHQQLDGGFGEELQGALDSKMGKTKFVSTVPLTALVTVALHNSLSVLQGKTHSRAVDARAKATRYLDIQLPQLTDCYHLAITAYALTLLGSPSADLAANMLTIMRRQEGDMAYWSLQPITTHLRRQENNQRAFLLPREPEKWDAHAVETTSYALLMFLMREGVTTNTESIMRWLNAIRDWDFAFVSTADSLVAMQALAEYAYRARMRDVTNLQCTLDITAQPQNPIHVDITNSSLSALHSYELENVWGHVNLVAKGSGQGVAQLEVSWGVDVLSFIEQPHKKYFDLSVIENYHQFRNKSLITTTICASWLALEDGNASSSAMVEVEIPTGYHFFQPLAENRLMEVQKAGIFPQIRNVHTTETHVFWQFEHIPAGNKQCFSYQLQRWFPAANLTAIRSATIMELFAPEHFEMVMINATPLALLDVCEVCGSYQCPYCPAYNSAWSLHIQATSGYFIVCLSLWLTLLIMHVQSLK</sequence>
<dbReference type="PANTHER" id="PTHR11412:SF146">
    <property type="entry name" value="CD109 ANTIGEN"/>
    <property type="match status" value="1"/>
</dbReference>
<protein>
    <recommendedName>
        <fullName evidence="10">CD109 antigen</fullName>
    </recommendedName>
</protein>
<feature type="region of interest" description="Disordered" evidence="3">
    <location>
        <begin position="75"/>
        <end position="98"/>
    </location>
</feature>
<dbReference type="Pfam" id="PF07703">
    <property type="entry name" value="A2M_BRD"/>
    <property type="match status" value="1"/>
</dbReference>